<sequence>MTSSKLILDGSQPFDRLILEAAQVLRPRWVGDRLIGDVACVLVTEAQRHFHGVCIDTGSGTGFCAEHAAIAAMVTAGQSRIQSIVAVWRKEESGELFVLPPCGRCREFIRQIDALNITTQVILGRDTAKALGELLPHWAWPEPLT</sequence>
<evidence type="ECO:0000256" key="3">
    <source>
        <dbReference type="ARBA" id="ARBA00022801"/>
    </source>
</evidence>
<name>A0A7W8NGZ9_9DEIO</name>
<dbReference type="SUPFAM" id="SSF53927">
    <property type="entry name" value="Cytidine deaminase-like"/>
    <property type="match status" value="1"/>
</dbReference>
<evidence type="ECO:0000313" key="6">
    <source>
        <dbReference type="EMBL" id="MBB5365340.1"/>
    </source>
</evidence>
<accession>A0A7W8NGZ9</accession>
<gene>
    <name evidence="6" type="ORF">HNQ08_004461</name>
</gene>
<keyword evidence="2" id="KW-0479">Metal-binding</keyword>
<feature type="domain" description="CMP/dCMP-type deaminase" evidence="5">
    <location>
        <begin position="37"/>
        <end position="114"/>
    </location>
</feature>
<protein>
    <submittedName>
        <fullName evidence="6">Cytidine deaminase</fullName>
    </submittedName>
</protein>
<evidence type="ECO:0000256" key="1">
    <source>
        <dbReference type="ARBA" id="ARBA00006576"/>
    </source>
</evidence>
<dbReference type="PANTHER" id="PTHR11644">
    <property type="entry name" value="CYTIDINE DEAMINASE"/>
    <property type="match status" value="1"/>
</dbReference>
<comment type="caution">
    <text evidence="6">The sequence shown here is derived from an EMBL/GenBank/DDBJ whole genome shotgun (WGS) entry which is preliminary data.</text>
</comment>
<dbReference type="GO" id="GO:0004126">
    <property type="term" value="F:cytidine deaminase activity"/>
    <property type="evidence" value="ECO:0007669"/>
    <property type="project" value="UniProtKB-ARBA"/>
</dbReference>
<comment type="similarity">
    <text evidence="1">Belongs to the cytidine and deoxycytidylate deaminase family.</text>
</comment>
<dbReference type="CDD" id="cd01283">
    <property type="entry name" value="cytidine_deaminase"/>
    <property type="match status" value="1"/>
</dbReference>
<dbReference type="Gene3D" id="3.40.140.10">
    <property type="entry name" value="Cytidine Deaminase, domain 2"/>
    <property type="match status" value="1"/>
</dbReference>
<dbReference type="InterPro" id="IPR016192">
    <property type="entry name" value="APOBEC/CMP_deaminase_Zn-bd"/>
</dbReference>
<organism evidence="6 7">
    <name type="scientific">Deinococcus humi</name>
    <dbReference type="NCBI Taxonomy" id="662880"/>
    <lineage>
        <taxon>Bacteria</taxon>
        <taxon>Thermotogati</taxon>
        <taxon>Deinococcota</taxon>
        <taxon>Deinococci</taxon>
        <taxon>Deinococcales</taxon>
        <taxon>Deinococcaceae</taxon>
        <taxon>Deinococcus</taxon>
    </lineage>
</organism>
<dbReference type="EMBL" id="JACHFL010000017">
    <property type="protein sequence ID" value="MBB5365340.1"/>
    <property type="molecule type" value="Genomic_DNA"/>
</dbReference>
<dbReference type="GO" id="GO:0072527">
    <property type="term" value="P:pyrimidine-containing compound metabolic process"/>
    <property type="evidence" value="ECO:0007669"/>
    <property type="project" value="UniProtKB-ARBA"/>
</dbReference>
<keyword evidence="4" id="KW-0862">Zinc</keyword>
<dbReference type="GO" id="GO:0055086">
    <property type="term" value="P:nucleobase-containing small molecule metabolic process"/>
    <property type="evidence" value="ECO:0007669"/>
    <property type="project" value="UniProtKB-ARBA"/>
</dbReference>
<keyword evidence="7" id="KW-1185">Reference proteome</keyword>
<dbReference type="GO" id="GO:0005829">
    <property type="term" value="C:cytosol"/>
    <property type="evidence" value="ECO:0007669"/>
    <property type="project" value="TreeGrafter"/>
</dbReference>
<dbReference type="RefSeq" id="WP_221284358.1">
    <property type="nucleotide sequence ID" value="NZ_JACHFL010000017.1"/>
</dbReference>
<dbReference type="InterPro" id="IPR016193">
    <property type="entry name" value="Cytidine_deaminase-like"/>
</dbReference>
<dbReference type="PROSITE" id="PS00903">
    <property type="entry name" value="CYT_DCMP_DEAMINASES_1"/>
    <property type="match status" value="1"/>
</dbReference>
<proteinExistence type="inferred from homology"/>
<dbReference type="Pfam" id="PF00383">
    <property type="entry name" value="dCMP_cyt_deam_1"/>
    <property type="match status" value="1"/>
</dbReference>
<dbReference type="AlphaFoldDB" id="A0A7W8NGZ9"/>
<keyword evidence="3" id="KW-0378">Hydrolase</keyword>
<dbReference type="GO" id="GO:0042802">
    <property type="term" value="F:identical protein binding"/>
    <property type="evidence" value="ECO:0007669"/>
    <property type="project" value="UniProtKB-ARBA"/>
</dbReference>
<evidence type="ECO:0000256" key="4">
    <source>
        <dbReference type="ARBA" id="ARBA00022833"/>
    </source>
</evidence>
<dbReference type="PANTHER" id="PTHR11644:SF2">
    <property type="entry name" value="CYTIDINE DEAMINASE"/>
    <property type="match status" value="1"/>
</dbReference>
<dbReference type="GO" id="GO:0008270">
    <property type="term" value="F:zinc ion binding"/>
    <property type="evidence" value="ECO:0007669"/>
    <property type="project" value="InterPro"/>
</dbReference>
<dbReference type="InterPro" id="IPR050202">
    <property type="entry name" value="Cyt/Deoxycyt_deaminase"/>
</dbReference>
<evidence type="ECO:0000256" key="2">
    <source>
        <dbReference type="ARBA" id="ARBA00022723"/>
    </source>
</evidence>
<dbReference type="Proteomes" id="UP000552709">
    <property type="component" value="Unassembled WGS sequence"/>
</dbReference>
<reference evidence="6 7" key="1">
    <citation type="submission" date="2020-08" db="EMBL/GenBank/DDBJ databases">
        <title>Genomic Encyclopedia of Type Strains, Phase IV (KMG-IV): sequencing the most valuable type-strain genomes for metagenomic binning, comparative biology and taxonomic classification.</title>
        <authorList>
            <person name="Goeker M."/>
        </authorList>
    </citation>
    <scope>NUCLEOTIDE SEQUENCE [LARGE SCALE GENOMIC DNA]</scope>
    <source>
        <strain evidence="6 7">DSM 27939</strain>
    </source>
</reference>
<evidence type="ECO:0000313" key="7">
    <source>
        <dbReference type="Proteomes" id="UP000552709"/>
    </source>
</evidence>
<dbReference type="InterPro" id="IPR002125">
    <property type="entry name" value="CMP_dCMP_dom"/>
</dbReference>
<evidence type="ECO:0000259" key="5">
    <source>
        <dbReference type="Pfam" id="PF00383"/>
    </source>
</evidence>